<gene>
    <name evidence="1" type="ORF">GCM10011351_24900</name>
</gene>
<keyword evidence="2" id="KW-1185">Reference proteome</keyword>
<organism evidence="1 2">
    <name type="scientific">Paraliobacillus quinghaiensis</name>
    <dbReference type="NCBI Taxonomy" id="470815"/>
    <lineage>
        <taxon>Bacteria</taxon>
        <taxon>Bacillati</taxon>
        <taxon>Bacillota</taxon>
        <taxon>Bacilli</taxon>
        <taxon>Bacillales</taxon>
        <taxon>Bacillaceae</taxon>
        <taxon>Paraliobacillus</taxon>
    </lineage>
</organism>
<evidence type="ECO:0000313" key="1">
    <source>
        <dbReference type="EMBL" id="GGM37709.1"/>
    </source>
</evidence>
<proteinExistence type="predicted"/>
<sequence length="53" mass="6423">MYGNKQIIVKYLKIMMQVNHNNLYVNKVAQLKLCCFVFFFEQSLFKQFVINSR</sequence>
<reference evidence="1" key="2">
    <citation type="submission" date="2020-09" db="EMBL/GenBank/DDBJ databases">
        <authorList>
            <person name="Sun Q."/>
            <person name="Zhou Y."/>
        </authorList>
    </citation>
    <scope>NUCLEOTIDE SEQUENCE</scope>
    <source>
        <strain evidence="1">CGMCC 1.6333</strain>
    </source>
</reference>
<dbReference type="AlphaFoldDB" id="A0A917TTP2"/>
<evidence type="ECO:0000313" key="2">
    <source>
        <dbReference type="Proteomes" id="UP000618460"/>
    </source>
</evidence>
<comment type="caution">
    <text evidence="1">The sequence shown here is derived from an EMBL/GenBank/DDBJ whole genome shotgun (WGS) entry which is preliminary data.</text>
</comment>
<dbReference type="EMBL" id="BMLG01000016">
    <property type="protein sequence ID" value="GGM37709.1"/>
    <property type="molecule type" value="Genomic_DNA"/>
</dbReference>
<name>A0A917TTP2_9BACI</name>
<dbReference type="Proteomes" id="UP000618460">
    <property type="component" value="Unassembled WGS sequence"/>
</dbReference>
<protein>
    <submittedName>
        <fullName evidence="1">Uncharacterized protein</fullName>
    </submittedName>
</protein>
<accession>A0A917TTP2</accession>
<reference evidence="1" key="1">
    <citation type="journal article" date="2014" name="Int. J. Syst. Evol. Microbiol.">
        <title>Complete genome sequence of Corynebacterium casei LMG S-19264T (=DSM 44701T), isolated from a smear-ripened cheese.</title>
        <authorList>
            <consortium name="US DOE Joint Genome Institute (JGI-PGF)"/>
            <person name="Walter F."/>
            <person name="Albersmeier A."/>
            <person name="Kalinowski J."/>
            <person name="Ruckert C."/>
        </authorList>
    </citation>
    <scope>NUCLEOTIDE SEQUENCE</scope>
    <source>
        <strain evidence="1">CGMCC 1.6333</strain>
    </source>
</reference>